<organism evidence="2 3">
    <name type="scientific">Cohnella kolymensis</name>
    <dbReference type="NCBI Taxonomy" id="1590652"/>
    <lineage>
        <taxon>Bacteria</taxon>
        <taxon>Bacillati</taxon>
        <taxon>Bacillota</taxon>
        <taxon>Bacilli</taxon>
        <taxon>Bacillales</taxon>
        <taxon>Paenibacillaceae</taxon>
        <taxon>Cohnella</taxon>
    </lineage>
</organism>
<keyword evidence="3" id="KW-1185">Reference proteome</keyword>
<gene>
    <name evidence="2" type="ORF">SD71_08555</name>
</gene>
<sequence>MYFFPYAVRSNIKHPYLVIISFIKVREHNDFTLHHIDIQLILYAAIFDFIMRYALYIRLTLKTILRFIVDPYIAAIPITAKCLLSKNLPDQP</sequence>
<protein>
    <submittedName>
        <fullName evidence="2">Uncharacterized protein</fullName>
    </submittedName>
</protein>
<evidence type="ECO:0000256" key="1">
    <source>
        <dbReference type="SAM" id="Phobius"/>
    </source>
</evidence>
<reference evidence="2 3" key="1">
    <citation type="submission" date="2014-12" db="EMBL/GenBank/DDBJ databases">
        <title>Draft genome sequence of Cohnella kolymensis strain B-2846.</title>
        <authorList>
            <person name="Karlyshev A.V."/>
            <person name="Kudryashova E.B."/>
        </authorList>
    </citation>
    <scope>NUCLEOTIDE SEQUENCE [LARGE SCALE GENOMIC DNA]</scope>
    <source>
        <strain evidence="2 3">VKM B-2846</strain>
    </source>
</reference>
<comment type="caution">
    <text evidence="2">The sequence shown here is derived from an EMBL/GenBank/DDBJ whole genome shotgun (WGS) entry which is preliminary data.</text>
</comment>
<keyword evidence="1" id="KW-1133">Transmembrane helix</keyword>
<accession>A0ABR5A6Y1</accession>
<keyword evidence="1" id="KW-0472">Membrane</keyword>
<keyword evidence="1" id="KW-0812">Transmembrane</keyword>
<evidence type="ECO:0000313" key="3">
    <source>
        <dbReference type="Proteomes" id="UP000054526"/>
    </source>
</evidence>
<feature type="transmembrane region" description="Helical" evidence="1">
    <location>
        <begin position="40"/>
        <end position="57"/>
    </location>
</feature>
<evidence type="ECO:0000313" key="2">
    <source>
        <dbReference type="EMBL" id="KIL36310.1"/>
    </source>
</evidence>
<dbReference type="Proteomes" id="UP000054526">
    <property type="component" value="Unassembled WGS sequence"/>
</dbReference>
<dbReference type="EMBL" id="JXAL01000012">
    <property type="protein sequence ID" value="KIL36310.1"/>
    <property type="molecule type" value="Genomic_DNA"/>
</dbReference>
<name>A0ABR5A6Y1_9BACL</name>
<proteinExistence type="predicted"/>